<evidence type="ECO:0000313" key="2">
    <source>
        <dbReference type="Proteomes" id="UP000548685"/>
    </source>
</evidence>
<proteinExistence type="predicted"/>
<dbReference type="EMBL" id="JACICE010000008">
    <property type="protein sequence ID" value="MBB3777269.1"/>
    <property type="molecule type" value="Genomic_DNA"/>
</dbReference>
<sequence>MAAMLLFGATTVSAGKQDFDLINATGYTIAEVYVAPSSSNDWEEDVLGRDTLGDGEGVTINFAPNQKACMYDLLIVWEDGDQATWEGFNLCTVSEITLYWNNGKATAEYQ</sequence>
<organism evidence="1 2">
    <name type="scientific">Erythrobacter ramosus</name>
    <dbReference type="NCBI Taxonomy" id="35811"/>
    <lineage>
        <taxon>Bacteria</taxon>
        <taxon>Pseudomonadati</taxon>
        <taxon>Pseudomonadota</taxon>
        <taxon>Alphaproteobacteria</taxon>
        <taxon>Sphingomonadales</taxon>
        <taxon>Erythrobacteraceae</taxon>
        <taxon>Erythrobacter/Porphyrobacter group</taxon>
        <taxon>Erythrobacter</taxon>
    </lineage>
</organism>
<protein>
    <recommendedName>
        <fullName evidence="3">Argininosuccinate lyase</fullName>
    </recommendedName>
</protein>
<name>A0ABR6I2X6_9SPHN</name>
<dbReference type="Proteomes" id="UP000548685">
    <property type="component" value="Unassembled WGS sequence"/>
</dbReference>
<reference evidence="1 2" key="1">
    <citation type="submission" date="2020-08" db="EMBL/GenBank/DDBJ databases">
        <title>Genomic Encyclopedia of Type Strains, Phase IV (KMG-IV): sequencing the most valuable type-strain genomes for metagenomic binning, comparative biology and taxonomic classification.</title>
        <authorList>
            <person name="Goeker M."/>
        </authorList>
    </citation>
    <scope>NUCLEOTIDE SEQUENCE [LARGE SCALE GENOMIC DNA]</scope>
    <source>
        <strain evidence="1 2">DSM 8510</strain>
    </source>
</reference>
<evidence type="ECO:0000313" key="1">
    <source>
        <dbReference type="EMBL" id="MBB3777269.1"/>
    </source>
</evidence>
<comment type="caution">
    <text evidence="1">The sequence shown here is derived from an EMBL/GenBank/DDBJ whole genome shotgun (WGS) entry which is preliminary data.</text>
</comment>
<evidence type="ECO:0008006" key="3">
    <source>
        <dbReference type="Google" id="ProtNLM"/>
    </source>
</evidence>
<accession>A0ABR6I2X6</accession>
<keyword evidence="2" id="KW-1185">Reference proteome</keyword>
<gene>
    <name evidence="1" type="ORF">FHS52_003266</name>
</gene>
<dbReference type="RefSeq" id="WP_202391057.1">
    <property type="nucleotide sequence ID" value="NZ_BAAADZ010000007.1"/>
</dbReference>